<dbReference type="EMBL" id="JBFAIH010000002">
    <property type="protein sequence ID" value="MEV0362197.1"/>
    <property type="molecule type" value="Genomic_DNA"/>
</dbReference>
<dbReference type="Gene3D" id="3.40.50.300">
    <property type="entry name" value="P-loop containing nucleotide triphosphate hydrolases"/>
    <property type="match status" value="2"/>
</dbReference>
<comment type="subcellular location">
    <subcellularLocation>
        <location evidence="1">Cell membrane</location>
        <topology evidence="1">Peripheral membrane protein</topology>
    </subcellularLocation>
</comment>
<keyword evidence="3" id="KW-0813">Transport</keyword>
<evidence type="ECO:0000256" key="6">
    <source>
        <dbReference type="ARBA" id="ARBA00022840"/>
    </source>
</evidence>
<keyword evidence="6 9" id="KW-0067">ATP-binding</keyword>
<dbReference type="RefSeq" id="WP_357974274.1">
    <property type="nucleotide sequence ID" value="NZ_JBFAIH010000002.1"/>
</dbReference>
<dbReference type="InterPro" id="IPR050388">
    <property type="entry name" value="ABC_Ni/Peptide_Import"/>
</dbReference>
<dbReference type="NCBIfam" id="NF008453">
    <property type="entry name" value="PRK11308.1"/>
    <property type="match status" value="2"/>
</dbReference>
<dbReference type="SMART" id="SM00382">
    <property type="entry name" value="AAA"/>
    <property type="match status" value="2"/>
</dbReference>
<dbReference type="Proteomes" id="UP001551658">
    <property type="component" value="Unassembled WGS sequence"/>
</dbReference>
<dbReference type="CDD" id="cd03257">
    <property type="entry name" value="ABC_NikE_OppD_transporters"/>
    <property type="match status" value="2"/>
</dbReference>
<dbReference type="PANTHER" id="PTHR43297">
    <property type="entry name" value="OLIGOPEPTIDE TRANSPORT ATP-BINDING PROTEIN APPD"/>
    <property type="match status" value="1"/>
</dbReference>
<evidence type="ECO:0000313" key="10">
    <source>
        <dbReference type="Proteomes" id="UP001551658"/>
    </source>
</evidence>
<dbReference type="PROSITE" id="PS50893">
    <property type="entry name" value="ABC_TRANSPORTER_2"/>
    <property type="match status" value="2"/>
</dbReference>
<dbReference type="InterPro" id="IPR013563">
    <property type="entry name" value="Oligopep_ABC_C"/>
</dbReference>
<dbReference type="InterPro" id="IPR017871">
    <property type="entry name" value="ABC_transporter-like_CS"/>
</dbReference>
<dbReference type="NCBIfam" id="NF007739">
    <property type="entry name" value="PRK10419.1"/>
    <property type="match status" value="2"/>
</dbReference>
<dbReference type="Pfam" id="PF00005">
    <property type="entry name" value="ABC_tran"/>
    <property type="match status" value="2"/>
</dbReference>
<dbReference type="Pfam" id="PF08352">
    <property type="entry name" value="oligo_HPY"/>
    <property type="match status" value="1"/>
</dbReference>
<evidence type="ECO:0000256" key="7">
    <source>
        <dbReference type="ARBA" id="ARBA00023136"/>
    </source>
</evidence>
<protein>
    <submittedName>
        <fullName evidence="9">ABC transporter ATP-binding protein</fullName>
    </submittedName>
</protein>
<keyword evidence="10" id="KW-1185">Reference proteome</keyword>
<organism evidence="9 10">
    <name type="scientific">Nocardia fusca</name>
    <dbReference type="NCBI Taxonomy" id="941183"/>
    <lineage>
        <taxon>Bacteria</taxon>
        <taxon>Bacillati</taxon>
        <taxon>Actinomycetota</taxon>
        <taxon>Actinomycetes</taxon>
        <taxon>Mycobacteriales</taxon>
        <taxon>Nocardiaceae</taxon>
        <taxon>Nocardia</taxon>
    </lineage>
</organism>
<sequence>MAVLTVEDLAVSFAHREGRTEAVRDVSFSIKAGRTLGIVGESGSGKSVSLLAATGLLGPGARVRGRAVHQGIDLIAADRAHLRSIRGKDIGFVFQDPLSNLHPLIPIGRQIGEAITAHHRVPRARLRARVLELLNEVEIPRAADRIDDHPVHLSGGMRQRVMIAIALACNPGLVIADEPTTALDVTVQASILALLGRLQRDHGTALVVVSHDLAVVSDIADDVLVMRDGTIVEAGSARAVYTAPKTGYTRSLLAAHRTLGSRSAERAESQRSPLLRVTGIEKSFRTRAAPLLGGFIARRSAPDTAPVLSGIDFEIGAGEIVGLVGESGSGKSTIGRIVAGLDRPDAGTVALGADTYITPGSGRADLAAEVRRSVQMVFQDPYGSLNPRRRVREILEAPYRLAGRSRADARQRAEALIARVGLPADFLHRYPGQLSGGQRQRVAIARAIALGPALVIADEPASALDVTTQDHILALLRDLRDESGTALLFISHDLGVVAALCDRVLVLREGTIVEQGPTAAVFAAPQHDYTRVLLDSVPGRRHREAVDV</sequence>
<dbReference type="InterPro" id="IPR003439">
    <property type="entry name" value="ABC_transporter-like_ATP-bd"/>
</dbReference>
<comment type="similarity">
    <text evidence="2">Belongs to the ABC transporter superfamily.</text>
</comment>
<name>A0ABV3F3G3_9NOCA</name>
<feature type="domain" description="ABC transporter" evidence="8">
    <location>
        <begin position="275"/>
        <end position="534"/>
    </location>
</feature>
<evidence type="ECO:0000256" key="5">
    <source>
        <dbReference type="ARBA" id="ARBA00022741"/>
    </source>
</evidence>
<dbReference type="InterPro" id="IPR027417">
    <property type="entry name" value="P-loop_NTPase"/>
</dbReference>
<keyword evidence="7" id="KW-0472">Membrane</keyword>
<evidence type="ECO:0000313" key="9">
    <source>
        <dbReference type="EMBL" id="MEV0362197.1"/>
    </source>
</evidence>
<dbReference type="PROSITE" id="PS00211">
    <property type="entry name" value="ABC_TRANSPORTER_1"/>
    <property type="match status" value="2"/>
</dbReference>
<keyword evidence="4" id="KW-1003">Cell membrane</keyword>
<gene>
    <name evidence="9" type="ORF">AB0H72_05790</name>
</gene>
<evidence type="ECO:0000259" key="8">
    <source>
        <dbReference type="PROSITE" id="PS50893"/>
    </source>
</evidence>
<dbReference type="InterPro" id="IPR003593">
    <property type="entry name" value="AAA+_ATPase"/>
</dbReference>
<dbReference type="GO" id="GO:0005524">
    <property type="term" value="F:ATP binding"/>
    <property type="evidence" value="ECO:0007669"/>
    <property type="project" value="UniProtKB-KW"/>
</dbReference>
<reference evidence="9 10" key="1">
    <citation type="submission" date="2024-06" db="EMBL/GenBank/DDBJ databases">
        <title>The Natural Products Discovery Center: Release of the First 8490 Sequenced Strains for Exploring Actinobacteria Biosynthetic Diversity.</title>
        <authorList>
            <person name="Kalkreuter E."/>
            <person name="Kautsar S.A."/>
            <person name="Yang D."/>
            <person name="Bader C.D."/>
            <person name="Teijaro C.N."/>
            <person name="Fluegel L."/>
            <person name="Davis C.M."/>
            <person name="Simpson J.R."/>
            <person name="Lauterbach L."/>
            <person name="Steele A.D."/>
            <person name="Gui C."/>
            <person name="Meng S."/>
            <person name="Li G."/>
            <person name="Viehrig K."/>
            <person name="Ye F."/>
            <person name="Su P."/>
            <person name="Kiefer A.F."/>
            <person name="Nichols A."/>
            <person name="Cepeda A.J."/>
            <person name="Yan W."/>
            <person name="Fan B."/>
            <person name="Jiang Y."/>
            <person name="Adhikari A."/>
            <person name="Zheng C.-J."/>
            <person name="Schuster L."/>
            <person name="Cowan T.M."/>
            <person name="Smanski M.J."/>
            <person name="Chevrette M.G."/>
            <person name="De Carvalho L.P.S."/>
            <person name="Shen B."/>
        </authorList>
    </citation>
    <scope>NUCLEOTIDE SEQUENCE [LARGE SCALE GENOMIC DNA]</scope>
    <source>
        <strain evidence="9 10">NPDC050671</strain>
    </source>
</reference>
<evidence type="ECO:0000256" key="3">
    <source>
        <dbReference type="ARBA" id="ARBA00022448"/>
    </source>
</evidence>
<dbReference type="SUPFAM" id="SSF52540">
    <property type="entry name" value="P-loop containing nucleoside triphosphate hydrolases"/>
    <property type="match status" value="2"/>
</dbReference>
<proteinExistence type="inferred from homology"/>
<accession>A0ABV3F3G3</accession>
<keyword evidence="5" id="KW-0547">Nucleotide-binding</keyword>
<dbReference type="PANTHER" id="PTHR43297:SF2">
    <property type="entry name" value="DIPEPTIDE TRANSPORT ATP-BINDING PROTEIN DPPD"/>
    <property type="match status" value="1"/>
</dbReference>
<evidence type="ECO:0000256" key="4">
    <source>
        <dbReference type="ARBA" id="ARBA00022475"/>
    </source>
</evidence>
<evidence type="ECO:0000256" key="1">
    <source>
        <dbReference type="ARBA" id="ARBA00004202"/>
    </source>
</evidence>
<feature type="domain" description="ABC transporter" evidence="8">
    <location>
        <begin position="4"/>
        <end position="253"/>
    </location>
</feature>
<evidence type="ECO:0000256" key="2">
    <source>
        <dbReference type="ARBA" id="ARBA00005417"/>
    </source>
</evidence>
<comment type="caution">
    <text evidence="9">The sequence shown here is derived from an EMBL/GenBank/DDBJ whole genome shotgun (WGS) entry which is preliminary data.</text>
</comment>